<dbReference type="Proteomes" id="UP000228934">
    <property type="component" value="Unassembled WGS sequence"/>
</dbReference>
<reference evidence="7" key="1">
    <citation type="journal article" date="2017" name="Nat. Commun.">
        <title>The North American bullfrog draft genome provides insight into hormonal regulation of long noncoding RNA.</title>
        <authorList>
            <person name="Hammond S.A."/>
            <person name="Warren R.L."/>
            <person name="Vandervalk B.P."/>
            <person name="Kucuk E."/>
            <person name="Khan H."/>
            <person name="Gibb E.A."/>
            <person name="Pandoh P."/>
            <person name="Kirk H."/>
            <person name="Zhao Y."/>
            <person name="Jones M."/>
            <person name="Mungall A.J."/>
            <person name="Coope R."/>
            <person name="Pleasance S."/>
            <person name="Moore R.A."/>
            <person name="Holt R.A."/>
            <person name="Round J.M."/>
            <person name="Ohora S."/>
            <person name="Walle B.V."/>
            <person name="Veldhoen N."/>
            <person name="Helbing C.C."/>
            <person name="Birol I."/>
        </authorList>
    </citation>
    <scope>NUCLEOTIDE SEQUENCE [LARGE SCALE GENOMIC DNA]</scope>
</reference>
<dbReference type="InterPro" id="IPR034819">
    <property type="entry name" value="CPEB"/>
</dbReference>
<dbReference type="InterPro" id="IPR032296">
    <property type="entry name" value="CEBP_ZZ"/>
</dbReference>
<keyword evidence="4" id="KW-0812">Transmembrane</keyword>
<dbReference type="GO" id="GO:0000900">
    <property type="term" value="F:mRNA regulatory element binding translation repressor activity"/>
    <property type="evidence" value="ECO:0007669"/>
    <property type="project" value="TreeGrafter"/>
</dbReference>
<dbReference type="GO" id="GO:0003730">
    <property type="term" value="F:mRNA 3'-UTR binding"/>
    <property type="evidence" value="ECO:0007669"/>
    <property type="project" value="InterPro"/>
</dbReference>
<feature type="non-terminal residue" evidence="6">
    <location>
        <position position="229"/>
    </location>
</feature>
<dbReference type="PANTHER" id="PTHR12566:SF9">
    <property type="entry name" value="CYTOPLASMIC POLYADENYLATION ELEMENT-BINDING PROTEIN 1"/>
    <property type="match status" value="1"/>
</dbReference>
<feature type="domain" description="RRM" evidence="5">
    <location>
        <begin position="78"/>
        <end position="159"/>
    </location>
</feature>
<evidence type="ECO:0000256" key="4">
    <source>
        <dbReference type="SAM" id="Phobius"/>
    </source>
</evidence>
<evidence type="ECO:0000259" key="5">
    <source>
        <dbReference type="PROSITE" id="PS50102"/>
    </source>
</evidence>
<feature type="transmembrane region" description="Helical" evidence="4">
    <location>
        <begin position="204"/>
        <end position="227"/>
    </location>
</feature>
<keyword evidence="4" id="KW-0472">Membrane</keyword>
<dbReference type="GO" id="GO:0043022">
    <property type="term" value="F:ribosome binding"/>
    <property type="evidence" value="ECO:0007669"/>
    <property type="project" value="TreeGrafter"/>
</dbReference>
<dbReference type="InterPro" id="IPR000504">
    <property type="entry name" value="RRM_dom"/>
</dbReference>
<keyword evidence="4" id="KW-1133">Transmembrane helix</keyword>
<dbReference type="InterPro" id="IPR035979">
    <property type="entry name" value="RBD_domain_sf"/>
</dbReference>
<name>A0A2G9P373_AQUCT</name>
<dbReference type="AlphaFoldDB" id="A0A2G9P373"/>
<dbReference type="GO" id="GO:2000766">
    <property type="term" value="P:negative regulation of cytoplasmic translation"/>
    <property type="evidence" value="ECO:0007669"/>
    <property type="project" value="TreeGrafter"/>
</dbReference>
<dbReference type="GO" id="GO:0043005">
    <property type="term" value="C:neuron projection"/>
    <property type="evidence" value="ECO:0007669"/>
    <property type="project" value="TreeGrafter"/>
</dbReference>
<dbReference type="GO" id="GO:0045202">
    <property type="term" value="C:synapse"/>
    <property type="evidence" value="ECO:0007669"/>
    <property type="project" value="TreeGrafter"/>
</dbReference>
<organism evidence="6 7">
    <name type="scientific">Aquarana catesbeiana</name>
    <name type="common">American bullfrog</name>
    <name type="synonym">Rana catesbeiana</name>
    <dbReference type="NCBI Taxonomy" id="8400"/>
    <lineage>
        <taxon>Eukaryota</taxon>
        <taxon>Metazoa</taxon>
        <taxon>Chordata</taxon>
        <taxon>Craniata</taxon>
        <taxon>Vertebrata</taxon>
        <taxon>Euteleostomi</taxon>
        <taxon>Amphibia</taxon>
        <taxon>Batrachia</taxon>
        <taxon>Anura</taxon>
        <taxon>Neobatrachia</taxon>
        <taxon>Ranoidea</taxon>
        <taxon>Ranidae</taxon>
        <taxon>Aquarana</taxon>
    </lineage>
</organism>
<comment type="similarity">
    <text evidence="1">Belongs to the RRM CPEB family.</text>
</comment>
<dbReference type="PANTHER" id="PTHR12566">
    <property type="entry name" value="CYTOPLASMIC POLYADENYLATION ELEMENT BINDING PROTEIN CPEB"/>
    <property type="match status" value="1"/>
</dbReference>
<dbReference type="InterPro" id="IPR012677">
    <property type="entry name" value="Nucleotide-bd_a/b_plait_sf"/>
</dbReference>
<evidence type="ECO:0000256" key="2">
    <source>
        <dbReference type="ARBA" id="ARBA00022884"/>
    </source>
</evidence>
<evidence type="ECO:0000256" key="3">
    <source>
        <dbReference type="PROSITE-ProRule" id="PRU00176"/>
    </source>
</evidence>
<dbReference type="Gene3D" id="4.10.640.40">
    <property type="entry name" value="Cytoplasmic polyadenylation element-binding protein, ZZ domain"/>
    <property type="match status" value="1"/>
</dbReference>
<dbReference type="GO" id="GO:0008135">
    <property type="term" value="F:translation factor activity, RNA binding"/>
    <property type="evidence" value="ECO:0007669"/>
    <property type="project" value="TreeGrafter"/>
</dbReference>
<dbReference type="PROSITE" id="PS50102">
    <property type="entry name" value="RRM"/>
    <property type="match status" value="1"/>
</dbReference>
<dbReference type="Gene3D" id="3.30.70.330">
    <property type="match status" value="2"/>
</dbReference>
<dbReference type="Pfam" id="PF16367">
    <property type="entry name" value="RRM_7"/>
    <property type="match status" value="1"/>
</dbReference>
<proteinExistence type="inferred from homology"/>
<dbReference type="InterPro" id="IPR038446">
    <property type="entry name" value="CEBP_ZZ_sf"/>
</dbReference>
<dbReference type="SUPFAM" id="SSF54928">
    <property type="entry name" value="RNA-binding domain, RBD"/>
    <property type="match status" value="1"/>
</dbReference>
<keyword evidence="2 3" id="KW-0694">RNA-binding</keyword>
<evidence type="ECO:0000256" key="1">
    <source>
        <dbReference type="ARBA" id="ARBA00010347"/>
    </source>
</evidence>
<dbReference type="EMBL" id="KV923723">
    <property type="protein sequence ID" value="PIN97783.1"/>
    <property type="molecule type" value="Genomic_DNA"/>
</dbReference>
<dbReference type="GO" id="GO:0005737">
    <property type="term" value="C:cytoplasm"/>
    <property type="evidence" value="ECO:0007669"/>
    <property type="project" value="TreeGrafter"/>
</dbReference>
<protein>
    <recommendedName>
        <fullName evidence="5">RRM domain-containing protein</fullName>
    </recommendedName>
</protein>
<dbReference type="Pfam" id="PF16366">
    <property type="entry name" value="CEBP_ZZ"/>
    <property type="match status" value="1"/>
</dbReference>
<evidence type="ECO:0000313" key="6">
    <source>
        <dbReference type="EMBL" id="PIN97783.1"/>
    </source>
</evidence>
<sequence length="229" mass="25278">MCCPNILGYVYLVFESEKSVRALLQACTQDLLNQDGLSEHYFKMSSRRMRCKEVQVIPWVLADSNFVRSPSQRLDPSKTVFVGALHGMLNAEALASIMNDLFGGVVYAGIDTDKHKYPIGSGRVTFNNQRSYLKAVSAAFVEIKTAKFTKKVQIDPYLEDSVCQACNSQPGPFFCRDQVILNPLDLFGPALLIQCSSTSLCASFTFLANTAAFNIIATFLFLGAASLRD</sequence>
<gene>
    <name evidence="6" type="ORF">AB205_0159060</name>
</gene>
<dbReference type="GO" id="GO:0005634">
    <property type="term" value="C:nucleus"/>
    <property type="evidence" value="ECO:0007669"/>
    <property type="project" value="TreeGrafter"/>
</dbReference>
<dbReference type="CDD" id="cd12725">
    <property type="entry name" value="RRM2_CPEB1"/>
    <property type="match status" value="1"/>
</dbReference>
<dbReference type="OrthoDB" id="10033548at2759"/>
<dbReference type="FunFam" id="3.30.70.330:FF:000054">
    <property type="entry name" value="Cytoplasmic polyadenylation element-binding protein 1"/>
    <property type="match status" value="1"/>
</dbReference>
<accession>A0A2G9P373</accession>
<keyword evidence="7" id="KW-1185">Reference proteome</keyword>
<evidence type="ECO:0000313" key="7">
    <source>
        <dbReference type="Proteomes" id="UP000228934"/>
    </source>
</evidence>